<name>A0ABY6KT12_9ARAC</name>
<protein>
    <recommendedName>
        <fullName evidence="3">Transposase</fullName>
    </recommendedName>
</protein>
<reference evidence="1 2" key="1">
    <citation type="submission" date="2022-01" db="EMBL/GenBank/DDBJ databases">
        <title>A chromosomal length assembly of Cordylochernes scorpioides.</title>
        <authorList>
            <person name="Zeh D."/>
            <person name="Zeh J."/>
        </authorList>
    </citation>
    <scope>NUCLEOTIDE SEQUENCE [LARGE SCALE GENOMIC DNA]</scope>
    <source>
        <strain evidence="1">IN4F17</strain>
        <tissue evidence="1">Whole Body</tissue>
    </source>
</reference>
<dbReference type="EMBL" id="CP092870">
    <property type="protein sequence ID" value="UYV71012.1"/>
    <property type="molecule type" value="Genomic_DNA"/>
</dbReference>
<dbReference type="InterPro" id="IPR052709">
    <property type="entry name" value="Transposase-MT_Hybrid"/>
</dbReference>
<gene>
    <name evidence="1" type="ORF">LAZ67_8001401</name>
</gene>
<dbReference type="Gene3D" id="3.30.420.10">
    <property type="entry name" value="Ribonuclease H-like superfamily/Ribonuclease H"/>
    <property type="match status" value="1"/>
</dbReference>
<keyword evidence="2" id="KW-1185">Reference proteome</keyword>
<evidence type="ECO:0000313" key="2">
    <source>
        <dbReference type="Proteomes" id="UP001235939"/>
    </source>
</evidence>
<proteinExistence type="predicted"/>
<evidence type="ECO:0000313" key="1">
    <source>
        <dbReference type="EMBL" id="UYV71012.1"/>
    </source>
</evidence>
<dbReference type="PANTHER" id="PTHR46060">
    <property type="entry name" value="MARINER MOS1 TRANSPOSASE-LIKE PROTEIN"/>
    <property type="match status" value="1"/>
</dbReference>
<organism evidence="1 2">
    <name type="scientific">Cordylochernes scorpioides</name>
    <dbReference type="NCBI Taxonomy" id="51811"/>
    <lineage>
        <taxon>Eukaryota</taxon>
        <taxon>Metazoa</taxon>
        <taxon>Ecdysozoa</taxon>
        <taxon>Arthropoda</taxon>
        <taxon>Chelicerata</taxon>
        <taxon>Arachnida</taxon>
        <taxon>Pseudoscorpiones</taxon>
        <taxon>Cheliferoidea</taxon>
        <taxon>Chernetidae</taxon>
        <taxon>Cordylochernes</taxon>
    </lineage>
</organism>
<sequence length="209" mass="24208">MTKRSSAIPYCEVLLIFFIFGKIYLENEPRSGRPPTAVTQEKIELLRFLLREDRRITYQHLEKSVGIGSAANNSINNNHLKKKLVSIWVPYSLIKKPKIWSRDETWIYNFDQEIKRHSILWCSSKSPPPRKVRRARNVGKQMVAFFLEKVVSLILPRAQLRGILLHLDNARPHTSAQTLDLLANPCVQLVTHPPYSPEIALCVFYIYKG</sequence>
<dbReference type="InterPro" id="IPR036397">
    <property type="entry name" value="RNaseH_sf"/>
</dbReference>
<dbReference type="Proteomes" id="UP001235939">
    <property type="component" value="Chromosome 08"/>
</dbReference>
<dbReference type="PANTHER" id="PTHR46060:SF1">
    <property type="entry name" value="MARINER MOS1 TRANSPOSASE-LIKE PROTEIN"/>
    <property type="match status" value="1"/>
</dbReference>
<evidence type="ECO:0008006" key="3">
    <source>
        <dbReference type="Google" id="ProtNLM"/>
    </source>
</evidence>
<accession>A0ABY6KT12</accession>